<reference evidence="2" key="1">
    <citation type="submission" date="2017-09" db="EMBL/GenBank/DDBJ databases">
        <title>Depth-based differentiation of microbial function through sediment-hosted aquifers and enrichment of novel symbionts in the deep terrestrial subsurface.</title>
        <authorList>
            <person name="Probst A.J."/>
            <person name="Ladd B."/>
            <person name="Jarett J.K."/>
            <person name="Geller-Mcgrath D.E."/>
            <person name="Sieber C.M.K."/>
            <person name="Emerson J.B."/>
            <person name="Anantharaman K."/>
            <person name="Thomas B.C."/>
            <person name="Malmstrom R."/>
            <person name="Stieglmeier M."/>
            <person name="Klingl A."/>
            <person name="Woyke T."/>
            <person name="Ryan C.M."/>
            <person name="Banfield J.F."/>
        </authorList>
    </citation>
    <scope>NUCLEOTIDE SEQUENCE [LARGE SCALE GENOMIC DNA]</scope>
</reference>
<dbReference type="PANTHER" id="PTHR38471">
    <property type="entry name" value="FOUR HELIX BUNDLE PROTEIN"/>
    <property type="match status" value="1"/>
</dbReference>
<dbReference type="Pfam" id="PF05635">
    <property type="entry name" value="23S_rRNA_IVP"/>
    <property type="match status" value="1"/>
</dbReference>
<dbReference type="Gene3D" id="1.20.1440.60">
    <property type="entry name" value="23S rRNA-intervening sequence"/>
    <property type="match status" value="1"/>
</dbReference>
<evidence type="ECO:0000313" key="1">
    <source>
        <dbReference type="EMBL" id="PIR76817.1"/>
    </source>
</evidence>
<dbReference type="SUPFAM" id="SSF158446">
    <property type="entry name" value="IVS-encoded protein-like"/>
    <property type="match status" value="1"/>
</dbReference>
<dbReference type="InterPro" id="IPR012657">
    <property type="entry name" value="23S_rRNA-intervening_sequence"/>
</dbReference>
<name>A0A2H0TZJ9_9BACT</name>
<dbReference type="CDD" id="cd16377">
    <property type="entry name" value="23S_rRNA_IVP_like"/>
    <property type="match status" value="1"/>
</dbReference>
<dbReference type="EMBL" id="PFBY01000001">
    <property type="protein sequence ID" value="PIR76817.1"/>
    <property type="molecule type" value="Genomic_DNA"/>
</dbReference>
<protein>
    <submittedName>
        <fullName evidence="1">Four helix bundle protein</fullName>
    </submittedName>
</protein>
<dbReference type="AlphaFoldDB" id="A0A2H0TZJ9"/>
<proteinExistence type="predicted"/>
<organism evidence="1 2">
    <name type="scientific">Candidatus Magasanikbacteria bacterium CG10_big_fil_rev_8_21_14_0_10_42_10</name>
    <dbReference type="NCBI Taxonomy" id="1974649"/>
    <lineage>
        <taxon>Bacteria</taxon>
        <taxon>Candidatus Magasanikiibacteriota</taxon>
    </lineage>
</organism>
<evidence type="ECO:0000313" key="2">
    <source>
        <dbReference type="Proteomes" id="UP000231530"/>
    </source>
</evidence>
<dbReference type="PANTHER" id="PTHR38471:SF2">
    <property type="entry name" value="FOUR HELIX BUNDLE PROTEIN"/>
    <property type="match status" value="1"/>
</dbReference>
<comment type="caution">
    <text evidence="1">The sequence shown here is derived from an EMBL/GenBank/DDBJ whole genome shotgun (WGS) entry which is preliminary data.</text>
</comment>
<dbReference type="Proteomes" id="UP000231530">
    <property type="component" value="Unassembled WGS sequence"/>
</dbReference>
<dbReference type="InterPro" id="IPR036583">
    <property type="entry name" value="23S_rRNA_IVS_sf"/>
</dbReference>
<dbReference type="NCBIfam" id="TIGR02436">
    <property type="entry name" value="four helix bundle protein"/>
    <property type="match status" value="1"/>
</dbReference>
<gene>
    <name evidence="1" type="ORF">COU32_00015</name>
</gene>
<accession>A0A2H0TZJ9</accession>
<sequence>MEQKGGQYYRFTDLDIWKIGHQLRKDVYKITELLPEHEKYNLIGQARRSSCSISANIAEGHGRFHFQENIQYCRQARGSLEETVDHLIAIGALYFSLQQECADIVQTCNTLRAKLNGYISYLQKQKQQ</sequence>